<comment type="function">
    <text evidence="7">Is probably involved in a pathway contributing to genomic integrity.</text>
</comment>
<sequence length="248" mass="27095">MKLERIAYGLLLPVFGLAAESSESNIDENEGTAPSLINLENVLVSTVFPESEGRDVSVLTNGVETPVEFLVENKEPQTVTIGAMGGGFYEKPKKKETQGKLYANLTTTQIGPYTVKSGEKFNIKHKLSVTLPPTDFDLNVVLLGDYDKQIGSIDAGKVAVTVEDPPISALDPKLILVQVILALTTISLGYFLSTTFLLPYLEPKKKAKKESKKPDSKPSGVQPNEKGYDESWIPETHLKKTSADKKKK</sequence>
<keyword evidence="4" id="KW-0256">Endoplasmic reticulum</keyword>
<evidence type="ECO:0000313" key="13">
    <source>
        <dbReference type="Proteomes" id="UP000761534"/>
    </source>
</evidence>
<keyword evidence="3 11" id="KW-0732">Signal</keyword>
<comment type="subcellular location">
    <subcellularLocation>
        <location evidence="1">Endoplasmic reticulum membrane</location>
        <topology evidence="1">Single-pass type I membrane protein</topology>
    </subcellularLocation>
</comment>
<dbReference type="Pfam" id="PF03896">
    <property type="entry name" value="TRAP_alpha"/>
    <property type="match status" value="1"/>
</dbReference>
<comment type="similarity">
    <text evidence="8">Belongs to the IRC22 family.</text>
</comment>
<evidence type="ECO:0000313" key="12">
    <source>
        <dbReference type="EMBL" id="KAA8916400.1"/>
    </source>
</evidence>
<evidence type="ECO:0000256" key="5">
    <source>
        <dbReference type="ARBA" id="ARBA00022989"/>
    </source>
</evidence>
<keyword evidence="6 10" id="KW-0472">Membrane</keyword>
<keyword evidence="13" id="KW-1185">Reference proteome</keyword>
<evidence type="ECO:0000256" key="3">
    <source>
        <dbReference type="ARBA" id="ARBA00022729"/>
    </source>
</evidence>
<accession>A0A642V8F8</accession>
<name>A0A642V8F8_9ASCO</name>
<evidence type="ECO:0000256" key="2">
    <source>
        <dbReference type="ARBA" id="ARBA00022692"/>
    </source>
</evidence>
<feature type="transmembrane region" description="Helical" evidence="10">
    <location>
        <begin position="175"/>
        <end position="201"/>
    </location>
</feature>
<comment type="caution">
    <text evidence="12">The sequence shown here is derived from an EMBL/GenBank/DDBJ whole genome shotgun (WGS) entry which is preliminary data.</text>
</comment>
<evidence type="ECO:0000256" key="10">
    <source>
        <dbReference type="SAM" id="Phobius"/>
    </source>
</evidence>
<dbReference type="AlphaFoldDB" id="A0A642V8F8"/>
<evidence type="ECO:0000256" key="9">
    <source>
        <dbReference type="SAM" id="MobiDB-lite"/>
    </source>
</evidence>
<feature type="region of interest" description="Disordered" evidence="9">
    <location>
        <begin position="205"/>
        <end position="248"/>
    </location>
</feature>
<dbReference type="VEuPathDB" id="FungiDB:TRICI_001444"/>
<evidence type="ECO:0008006" key="14">
    <source>
        <dbReference type="Google" id="ProtNLM"/>
    </source>
</evidence>
<reference evidence="12" key="1">
    <citation type="journal article" date="2019" name="G3 (Bethesda)">
        <title>Genome Assemblies of Two Rare Opportunistic Yeast Pathogens: Diutina rugosa (syn. Candida rugosa) and Trichomonascus ciferrii (syn. Candida ciferrii).</title>
        <authorList>
            <person name="Mixao V."/>
            <person name="Saus E."/>
            <person name="Hansen A.P."/>
            <person name="Lass-Florl C."/>
            <person name="Gabaldon T."/>
        </authorList>
    </citation>
    <scope>NUCLEOTIDE SEQUENCE</scope>
    <source>
        <strain evidence="12">CBS 4856</strain>
    </source>
</reference>
<proteinExistence type="inferred from homology"/>
<evidence type="ECO:0000256" key="11">
    <source>
        <dbReference type="SAM" id="SignalP"/>
    </source>
</evidence>
<dbReference type="EMBL" id="SWFS01000101">
    <property type="protein sequence ID" value="KAA8916400.1"/>
    <property type="molecule type" value="Genomic_DNA"/>
</dbReference>
<feature type="chain" id="PRO_5024908948" description="Translocon-associated protein subunit alpha" evidence="11">
    <location>
        <begin position="19"/>
        <end position="248"/>
    </location>
</feature>
<keyword evidence="5 10" id="KW-1133">Transmembrane helix</keyword>
<dbReference type="PANTHER" id="PTHR12924:SF0">
    <property type="entry name" value="TRANSLOCON-ASSOCIATED PROTEIN SUBUNIT ALPHA"/>
    <property type="match status" value="1"/>
</dbReference>
<keyword evidence="2 10" id="KW-0812">Transmembrane</keyword>
<evidence type="ECO:0000256" key="8">
    <source>
        <dbReference type="ARBA" id="ARBA00038311"/>
    </source>
</evidence>
<dbReference type="InterPro" id="IPR005595">
    <property type="entry name" value="TRAP_alpha"/>
</dbReference>
<organism evidence="12 13">
    <name type="scientific">Trichomonascus ciferrii</name>
    <dbReference type="NCBI Taxonomy" id="44093"/>
    <lineage>
        <taxon>Eukaryota</taxon>
        <taxon>Fungi</taxon>
        <taxon>Dikarya</taxon>
        <taxon>Ascomycota</taxon>
        <taxon>Saccharomycotina</taxon>
        <taxon>Dipodascomycetes</taxon>
        <taxon>Dipodascales</taxon>
        <taxon>Trichomonascaceae</taxon>
        <taxon>Trichomonascus</taxon>
        <taxon>Trichomonascus ciferrii complex</taxon>
    </lineage>
</organism>
<protein>
    <recommendedName>
        <fullName evidence="14">Translocon-associated protein subunit alpha</fullName>
    </recommendedName>
</protein>
<evidence type="ECO:0000256" key="1">
    <source>
        <dbReference type="ARBA" id="ARBA00004115"/>
    </source>
</evidence>
<evidence type="ECO:0000256" key="7">
    <source>
        <dbReference type="ARBA" id="ARBA00037565"/>
    </source>
</evidence>
<dbReference type="GO" id="GO:0005789">
    <property type="term" value="C:endoplasmic reticulum membrane"/>
    <property type="evidence" value="ECO:0007669"/>
    <property type="project" value="UniProtKB-SubCell"/>
</dbReference>
<feature type="signal peptide" evidence="11">
    <location>
        <begin position="1"/>
        <end position="18"/>
    </location>
</feature>
<evidence type="ECO:0000256" key="4">
    <source>
        <dbReference type="ARBA" id="ARBA00022824"/>
    </source>
</evidence>
<dbReference type="PANTHER" id="PTHR12924">
    <property type="entry name" value="TRANSLOCON-ASSOCIATED PROTEIN, ALPHA SUBUNIT"/>
    <property type="match status" value="1"/>
</dbReference>
<dbReference type="Proteomes" id="UP000761534">
    <property type="component" value="Unassembled WGS sequence"/>
</dbReference>
<dbReference type="OrthoDB" id="1926781at2759"/>
<evidence type="ECO:0000256" key="6">
    <source>
        <dbReference type="ARBA" id="ARBA00023136"/>
    </source>
</evidence>
<gene>
    <name evidence="12" type="ORF">TRICI_001444</name>
</gene>
<feature type="compositionally biased region" description="Basic and acidic residues" evidence="9">
    <location>
        <begin position="236"/>
        <end position="248"/>
    </location>
</feature>